<dbReference type="InterPro" id="IPR003313">
    <property type="entry name" value="AraC-bd"/>
</dbReference>
<dbReference type="SMART" id="SM00342">
    <property type="entry name" value="HTH_ARAC"/>
    <property type="match status" value="1"/>
</dbReference>
<accession>A0ABR5YWV3</accession>
<dbReference type="PANTHER" id="PTHR46796">
    <property type="entry name" value="HTH-TYPE TRANSCRIPTIONAL ACTIVATOR RHAS-RELATED"/>
    <property type="match status" value="1"/>
</dbReference>
<dbReference type="PANTHER" id="PTHR46796:SF2">
    <property type="entry name" value="TRANSCRIPTIONAL REGULATORY PROTEIN"/>
    <property type="match status" value="1"/>
</dbReference>
<sequence>MSCPASTDALPRFWRDPALPFIEARSVADGRKVCYAPHAHATFSVGAVIAGSCDYVNGIQRQRISQGCVVMMNPQVVHACNPVEGQPWSYVMLYIDPQWLGALQHTLGMSAGGTFVPFASILSPAPELFSGVTGLYACLIDPLLANAIKQEKVRAFFTALQGHLAAAPVDEEPLQALRRAAAFIQRHCTEALTLDDISAEAGVSSSYLIRAFKRHFGLTPHAYLVNRRIQHSQRALREGRSLSDVALEAGFADQAHFQRTFKRHLAATPGQYRD</sequence>
<comment type="caution">
    <text evidence="8">The sequence shown here is derived from an EMBL/GenBank/DDBJ whole genome shotgun (WGS) entry which is preliminary data.</text>
</comment>
<dbReference type="InterPro" id="IPR018060">
    <property type="entry name" value="HTH_AraC"/>
</dbReference>
<dbReference type="InterPro" id="IPR050204">
    <property type="entry name" value="AraC_XylS_family_regulators"/>
</dbReference>
<dbReference type="Gene3D" id="1.10.10.60">
    <property type="entry name" value="Homeodomain-like"/>
    <property type="match status" value="1"/>
</dbReference>
<feature type="domain" description="HTH araC/xylS-type" evidence="7">
    <location>
        <begin position="178"/>
        <end position="274"/>
    </location>
</feature>
<dbReference type="InterPro" id="IPR037923">
    <property type="entry name" value="HTH-like"/>
</dbReference>
<gene>
    <name evidence="8" type="ORF">G7026_03470</name>
</gene>
<evidence type="ECO:0000256" key="1">
    <source>
        <dbReference type="ARBA" id="ARBA00004496"/>
    </source>
</evidence>
<dbReference type="SUPFAM" id="SSF46689">
    <property type="entry name" value="Homeodomain-like"/>
    <property type="match status" value="2"/>
</dbReference>
<dbReference type="SUPFAM" id="SSF51215">
    <property type="entry name" value="Regulatory protein AraC"/>
    <property type="match status" value="1"/>
</dbReference>
<dbReference type="InterPro" id="IPR020449">
    <property type="entry name" value="Tscrpt_reg_AraC-type_HTH"/>
</dbReference>
<dbReference type="Proteomes" id="UP000786387">
    <property type="component" value="Unassembled WGS sequence"/>
</dbReference>
<evidence type="ECO:0000259" key="7">
    <source>
        <dbReference type="PROSITE" id="PS01124"/>
    </source>
</evidence>
<keyword evidence="2" id="KW-0805">Transcription regulation</keyword>
<evidence type="ECO:0000313" key="8">
    <source>
        <dbReference type="EMBL" id="MBA1272412.1"/>
    </source>
</evidence>
<evidence type="ECO:0000256" key="3">
    <source>
        <dbReference type="ARBA" id="ARBA00023125"/>
    </source>
</evidence>
<protein>
    <submittedName>
        <fullName evidence="8">AraC family transcriptional regulator</fullName>
    </submittedName>
</protein>
<dbReference type="EMBL" id="JAAMRF010000002">
    <property type="protein sequence ID" value="MBA1272412.1"/>
    <property type="molecule type" value="Genomic_DNA"/>
</dbReference>
<dbReference type="Pfam" id="PF02311">
    <property type="entry name" value="AraC_binding"/>
    <property type="match status" value="1"/>
</dbReference>
<organism evidence="8 9">
    <name type="scientific">Stutzerimonas azotifigens</name>
    <dbReference type="NCBI Taxonomy" id="291995"/>
    <lineage>
        <taxon>Bacteria</taxon>
        <taxon>Pseudomonadati</taxon>
        <taxon>Pseudomonadota</taxon>
        <taxon>Gammaproteobacteria</taxon>
        <taxon>Pseudomonadales</taxon>
        <taxon>Pseudomonadaceae</taxon>
        <taxon>Stutzerimonas</taxon>
    </lineage>
</organism>
<keyword evidence="5" id="KW-0804">Transcription</keyword>
<dbReference type="Pfam" id="PF12833">
    <property type="entry name" value="HTH_18"/>
    <property type="match status" value="1"/>
</dbReference>
<dbReference type="InterPro" id="IPR018062">
    <property type="entry name" value="HTH_AraC-typ_CS"/>
</dbReference>
<keyword evidence="9" id="KW-1185">Reference proteome</keyword>
<dbReference type="PROSITE" id="PS00041">
    <property type="entry name" value="HTH_ARAC_FAMILY_1"/>
    <property type="match status" value="1"/>
</dbReference>
<reference evidence="8 9" key="1">
    <citation type="submission" date="2020-02" db="EMBL/GenBank/DDBJ databases">
        <title>Synteny-based analysis reveals conserved mechanism for high triclosan tolerance in Pseudomonas, as well as instances of horizontal transfer.</title>
        <authorList>
            <person name="Mcfarland A.G."/>
            <person name="Bertucci H.K."/>
            <person name="Litmann E."/>
            <person name="Shen J."/>
            <person name="Huttenhower C."/>
            <person name="Hartmann E.M."/>
        </authorList>
    </citation>
    <scope>NUCLEOTIDE SEQUENCE [LARGE SCALE GENOMIC DNA]</scope>
    <source>
        <strain evidence="8 9">115A1</strain>
    </source>
</reference>
<comment type="subcellular location">
    <subcellularLocation>
        <location evidence="1">Cytoplasm</location>
    </subcellularLocation>
</comment>
<evidence type="ECO:0000256" key="2">
    <source>
        <dbReference type="ARBA" id="ARBA00023015"/>
    </source>
</evidence>
<name>A0ABR5YWV3_9GAMM</name>
<dbReference type="InterPro" id="IPR009057">
    <property type="entry name" value="Homeodomain-like_sf"/>
</dbReference>
<proteinExistence type="predicted"/>
<evidence type="ECO:0000313" key="9">
    <source>
        <dbReference type="Proteomes" id="UP000786387"/>
    </source>
</evidence>
<evidence type="ECO:0000256" key="5">
    <source>
        <dbReference type="ARBA" id="ARBA00023163"/>
    </source>
</evidence>
<comment type="function">
    <text evidence="6">Regulatory protein of the TOL plasmid xyl operons. XylS activates the xylXYZLTEGFJQKIH operon required for the degradation of toluene, m-xylene and p-xylene.</text>
</comment>
<keyword evidence="3" id="KW-0238">DNA-binding</keyword>
<dbReference type="RefSeq" id="WP_181069379.1">
    <property type="nucleotide sequence ID" value="NZ_JAAMRF010000002.1"/>
</dbReference>
<evidence type="ECO:0000256" key="6">
    <source>
        <dbReference type="ARBA" id="ARBA00037345"/>
    </source>
</evidence>
<keyword evidence="4" id="KW-0010">Activator</keyword>
<dbReference type="PRINTS" id="PR00032">
    <property type="entry name" value="HTHARAC"/>
</dbReference>
<dbReference type="PROSITE" id="PS01124">
    <property type="entry name" value="HTH_ARAC_FAMILY_2"/>
    <property type="match status" value="1"/>
</dbReference>
<evidence type="ECO:0000256" key="4">
    <source>
        <dbReference type="ARBA" id="ARBA00023159"/>
    </source>
</evidence>